<evidence type="ECO:0000313" key="2">
    <source>
        <dbReference type="Proteomes" id="UP000029558"/>
    </source>
</evidence>
<protein>
    <submittedName>
        <fullName evidence="1">Response regulator</fullName>
    </submittedName>
</protein>
<dbReference type="SUPFAM" id="SSF52172">
    <property type="entry name" value="CheY-like"/>
    <property type="match status" value="1"/>
</dbReference>
<dbReference type="PROSITE" id="PS50851">
    <property type="entry name" value="CHEW"/>
    <property type="match status" value="1"/>
</dbReference>
<evidence type="ECO:0000313" key="1">
    <source>
        <dbReference type="EMBL" id="ALB22927.1"/>
    </source>
</evidence>
<dbReference type="InterPro" id="IPR001789">
    <property type="entry name" value="Sig_transdc_resp-reg_receiver"/>
</dbReference>
<dbReference type="Gene3D" id="2.40.50.180">
    <property type="entry name" value="CheA-289, Domain 4"/>
    <property type="match status" value="1"/>
</dbReference>
<sequence length="327" mass="36655">MSDLLAGVDQRTQLAGKNRLELLLFSLQGKQAYATNVFKVREVIHCPKLTRTPGRHSAVIGVAHVRGHKALAVIDIDLMLHNKPLTNPEEGVLIITEYNQNVQGFLVKSVNRIINTSWDKIESPAGGLGSNHYLTAVTRFQSDEIIEIIDIEKILAEIIPPNVTIDEEILEEEGLADKAKRFTVFMVDDSSVARQHLHRILTQVGVNINVAKDGAEAYEMLYKISRENKNFKEDYLALITDAEMPNMDGYTLTKRCREDQYLKDLHIVLNTSISGVFNQEMANRVGCDAFVPKTSPNEVATLLIDLIHKRLGEDVPKRDHLAPALKN</sequence>
<organism evidence="1 2">
    <name type="scientific">Piscirickettsia salmonis</name>
    <dbReference type="NCBI Taxonomy" id="1238"/>
    <lineage>
        <taxon>Bacteria</taxon>
        <taxon>Pseudomonadati</taxon>
        <taxon>Pseudomonadota</taxon>
        <taxon>Gammaproteobacteria</taxon>
        <taxon>Thiotrichales</taxon>
        <taxon>Piscirickettsiaceae</taxon>
        <taxon>Piscirickettsia</taxon>
    </lineage>
</organism>
<dbReference type="GO" id="GO:0006935">
    <property type="term" value="P:chemotaxis"/>
    <property type="evidence" value="ECO:0007669"/>
    <property type="project" value="InterPro"/>
</dbReference>
<dbReference type="EMBL" id="CP012508">
    <property type="protein sequence ID" value="ALB22927.1"/>
    <property type="molecule type" value="Genomic_DNA"/>
</dbReference>
<dbReference type="PANTHER" id="PTHR47233:SF3">
    <property type="entry name" value="CHEMOTAXIS PROTEIN CHEV"/>
    <property type="match status" value="1"/>
</dbReference>
<gene>
    <name evidence="1" type="ORF">KU39_1747</name>
</gene>
<dbReference type="InterPro" id="IPR036061">
    <property type="entry name" value="CheW-like_dom_sf"/>
</dbReference>
<dbReference type="Gene3D" id="3.40.50.2300">
    <property type="match status" value="1"/>
</dbReference>
<dbReference type="SMART" id="SM00448">
    <property type="entry name" value="REC"/>
    <property type="match status" value="1"/>
</dbReference>
<dbReference type="AlphaFoldDB" id="A0A1L6TH98"/>
<dbReference type="Proteomes" id="UP000029558">
    <property type="component" value="Chromosome"/>
</dbReference>
<dbReference type="PIRSF" id="PIRSF002867">
    <property type="entry name" value="CheV"/>
    <property type="match status" value="1"/>
</dbReference>
<dbReference type="PROSITE" id="PS50110">
    <property type="entry name" value="RESPONSE_REGULATORY"/>
    <property type="match status" value="1"/>
</dbReference>
<dbReference type="OrthoDB" id="9803176at2"/>
<accession>A0A1L6TH98</accession>
<dbReference type="Pfam" id="PF01584">
    <property type="entry name" value="CheW"/>
    <property type="match status" value="1"/>
</dbReference>
<dbReference type="Gene3D" id="2.30.30.40">
    <property type="entry name" value="SH3 Domains"/>
    <property type="match status" value="1"/>
</dbReference>
<dbReference type="InterPro" id="IPR002545">
    <property type="entry name" value="CheW-lke_dom"/>
</dbReference>
<name>A0A1L6TH98_PISSA</name>
<dbReference type="PANTHER" id="PTHR47233">
    <property type="entry name" value="CHEMOTAXIS PROTEIN CHEV"/>
    <property type="match status" value="1"/>
</dbReference>
<dbReference type="SMART" id="SM00260">
    <property type="entry name" value="CheW"/>
    <property type="match status" value="1"/>
</dbReference>
<proteinExistence type="predicted"/>
<dbReference type="SUPFAM" id="SSF50341">
    <property type="entry name" value="CheW-like"/>
    <property type="match status" value="1"/>
</dbReference>
<dbReference type="GO" id="GO:0000160">
    <property type="term" value="P:phosphorelay signal transduction system"/>
    <property type="evidence" value="ECO:0007669"/>
    <property type="project" value="InterPro"/>
</dbReference>
<reference evidence="1 2" key="1">
    <citation type="journal article" date="2014" name="Genome Announc.">
        <title>Comparative Genome Analysis of Two Isolates of the Fish Pathogen Piscirickettsia salmonis from Different Hosts Reveals Major Differences in Virulence-Associated Secretion Systems.</title>
        <authorList>
            <person name="Bohle H."/>
            <person name="Henriquez P."/>
            <person name="Grothusen H."/>
            <person name="Navas E."/>
            <person name="Sandoval A."/>
            <person name="Bustamante F."/>
            <person name="Bustos P."/>
            <person name="Mancilla M."/>
        </authorList>
    </citation>
    <scope>NUCLEOTIDE SEQUENCE [LARGE SCALE GENOMIC DNA]</scope>
    <source>
        <strain evidence="2">B1-32597</strain>
    </source>
</reference>
<dbReference type="InterPro" id="IPR024181">
    <property type="entry name" value="Chemotax_regulator_CheV"/>
</dbReference>
<dbReference type="Pfam" id="PF00072">
    <property type="entry name" value="Response_reg"/>
    <property type="match status" value="1"/>
</dbReference>
<dbReference type="InterPro" id="IPR011006">
    <property type="entry name" value="CheY-like_superfamily"/>
</dbReference>